<dbReference type="EMBL" id="CAJFCW020000002">
    <property type="protein sequence ID" value="CAG9089760.1"/>
    <property type="molecule type" value="Genomic_DNA"/>
</dbReference>
<dbReference type="Proteomes" id="UP000783686">
    <property type="component" value="Unassembled WGS sequence"/>
</dbReference>
<comment type="caution">
    <text evidence="1">The sequence shown here is derived from an EMBL/GenBank/DDBJ whole genome shotgun (WGS) entry which is preliminary data.</text>
</comment>
<dbReference type="OrthoDB" id="5872856at2759"/>
<gene>
    <name evidence="1" type="ORF">BOKJ2_LOCUS2787</name>
</gene>
<reference evidence="1" key="1">
    <citation type="submission" date="2020-09" db="EMBL/GenBank/DDBJ databases">
        <authorList>
            <person name="Kikuchi T."/>
        </authorList>
    </citation>
    <scope>NUCLEOTIDE SEQUENCE</scope>
    <source>
        <strain evidence="1">SH1</strain>
    </source>
</reference>
<dbReference type="EMBL" id="CAJFDH010000002">
    <property type="protein sequence ID" value="CAD5209638.1"/>
    <property type="molecule type" value="Genomic_DNA"/>
</dbReference>
<keyword evidence="2" id="KW-1185">Reference proteome</keyword>
<sequence length="355" mass="41488">MKTGCVTDKNDKAVDVPLANKYHVLRKAKEIKEAVKENEENEVEELIITVFYSASGKLTYEVEVESNCHNNRFYELRNRTLNALHDILHNHSYADSIDFIVSSYDNAKERSKYHWKDGDVKLDMLIFARVECLRRLCLHMNGMLEVTISHPFQFRITELALFDVEMSIYSFTMLIRSICQSIQHLSLQNVTIKDDTKQCVPSSYHYLNELARIRSLESLRIDCDLNDIQNIIVHRLHKPLESLFLNSADLRKLHDLDDKVAKNIYVKHVEYNGNRYGVREERELQMAIEDWRRKEKVRSHGFKVIVGVPKSWSPSSHQTPIRQLAQIGRMTLCILVSDEQCPNDTLIETIMKMYI</sequence>
<dbReference type="AlphaFoldDB" id="A0A811K3D7"/>
<dbReference type="SUPFAM" id="SSF52047">
    <property type="entry name" value="RNI-like"/>
    <property type="match status" value="1"/>
</dbReference>
<name>A0A811K3D7_9BILA</name>
<evidence type="ECO:0000313" key="2">
    <source>
        <dbReference type="Proteomes" id="UP000614601"/>
    </source>
</evidence>
<protein>
    <submittedName>
        <fullName evidence="1">Uncharacterized protein</fullName>
    </submittedName>
</protein>
<evidence type="ECO:0000313" key="1">
    <source>
        <dbReference type="EMBL" id="CAD5209638.1"/>
    </source>
</evidence>
<proteinExistence type="predicted"/>
<accession>A0A811K3D7</accession>
<organism evidence="1 2">
    <name type="scientific">Bursaphelenchus okinawaensis</name>
    <dbReference type="NCBI Taxonomy" id="465554"/>
    <lineage>
        <taxon>Eukaryota</taxon>
        <taxon>Metazoa</taxon>
        <taxon>Ecdysozoa</taxon>
        <taxon>Nematoda</taxon>
        <taxon>Chromadorea</taxon>
        <taxon>Rhabditida</taxon>
        <taxon>Tylenchina</taxon>
        <taxon>Tylenchomorpha</taxon>
        <taxon>Aphelenchoidea</taxon>
        <taxon>Aphelenchoididae</taxon>
        <taxon>Bursaphelenchus</taxon>
    </lineage>
</organism>
<dbReference type="Proteomes" id="UP000614601">
    <property type="component" value="Unassembled WGS sequence"/>
</dbReference>